<dbReference type="PANTHER" id="PTHR40459:SF1">
    <property type="entry name" value="CONSERVED HYPOTHETICAL ALANINE AND LEUCINE RICH PROTEIN"/>
    <property type="match status" value="1"/>
</dbReference>
<dbReference type="EMBL" id="QYUN01000002">
    <property type="protein sequence ID" value="RJG06220.1"/>
    <property type="molecule type" value="Genomic_DNA"/>
</dbReference>
<comment type="caution">
    <text evidence="3">The sequence shown here is derived from an EMBL/GenBank/DDBJ whole genome shotgun (WGS) entry which is preliminary data.</text>
</comment>
<dbReference type="InterPro" id="IPR036291">
    <property type="entry name" value="NAD(P)-bd_dom_sf"/>
</dbReference>
<feature type="domain" description="DUF2520" evidence="2">
    <location>
        <begin position="138"/>
        <end position="264"/>
    </location>
</feature>
<dbReference type="InterPro" id="IPR008927">
    <property type="entry name" value="6-PGluconate_DH-like_C_sf"/>
</dbReference>
<reference evidence="3 4" key="1">
    <citation type="submission" date="2018-09" db="EMBL/GenBank/DDBJ databases">
        <authorList>
            <person name="Zhu H."/>
        </authorList>
    </citation>
    <scope>NUCLEOTIDE SEQUENCE [LARGE SCALE GENOMIC DNA]</scope>
    <source>
        <strain evidence="3 4">K2R10-39</strain>
    </source>
</reference>
<dbReference type="Pfam" id="PF10727">
    <property type="entry name" value="Rossmann-like"/>
    <property type="match status" value="1"/>
</dbReference>
<dbReference type="Proteomes" id="UP000285190">
    <property type="component" value="Unassembled WGS sequence"/>
</dbReference>
<keyword evidence="4" id="KW-1185">Reference proteome</keyword>
<dbReference type="Gene3D" id="3.40.50.720">
    <property type="entry name" value="NAD(P)-binding Rossmann-like Domain"/>
    <property type="match status" value="1"/>
</dbReference>
<dbReference type="InterPro" id="IPR018931">
    <property type="entry name" value="DUF2520"/>
</dbReference>
<dbReference type="SUPFAM" id="SSF48179">
    <property type="entry name" value="6-phosphogluconate dehydrogenase C-terminal domain-like"/>
    <property type="match status" value="1"/>
</dbReference>
<evidence type="ECO:0000313" key="4">
    <source>
        <dbReference type="Proteomes" id="UP000285190"/>
    </source>
</evidence>
<sequence length="280" mass="30279">MRKTLSIVGCGNVGKTLGRLWHLNETFIVQDVLNRSFESAQRAVSFIGNGRPVAEYADLRRSDIYMIAATDDQIAACCEALADAGWLTPGTVVFHCSGALRSTELKAAIRCGASVASIHPIRSFASPNQVVQTFAGTWCGAEGDANAINQLTEAFSAIGGQLVALDADFKIIYHSAAVFASNYLVTLLDVAQQAYEKSGIPRDVALKLMEPLVKETVENVFRLGPPEALTGPIARGDVATAMKQYRAVGDWNKRFGALYRQLGKLTVNLAARRSRKRGKD</sequence>
<organism evidence="3 4">
    <name type="scientific">Noviherbaspirillum cavernae</name>
    <dbReference type="NCBI Taxonomy" id="2320862"/>
    <lineage>
        <taxon>Bacteria</taxon>
        <taxon>Pseudomonadati</taxon>
        <taxon>Pseudomonadota</taxon>
        <taxon>Betaproteobacteria</taxon>
        <taxon>Burkholderiales</taxon>
        <taxon>Oxalobacteraceae</taxon>
        <taxon>Noviherbaspirillum</taxon>
    </lineage>
</organism>
<evidence type="ECO:0000313" key="3">
    <source>
        <dbReference type="EMBL" id="RJG06220.1"/>
    </source>
</evidence>
<dbReference type="SUPFAM" id="SSF51735">
    <property type="entry name" value="NAD(P)-binding Rossmann-fold domains"/>
    <property type="match status" value="1"/>
</dbReference>
<dbReference type="InterPro" id="IPR019665">
    <property type="entry name" value="OxRdtase/DH_put_Rossmann_dom"/>
</dbReference>
<dbReference type="PANTHER" id="PTHR40459">
    <property type="entry name" value="CONSERVED HYPOTHETICAL ALANINE AND LEUCINE RICH PROTEIN"/>
    <property type="match status" value="1"/>
</dbReference>
<dbReference type="RefSeq" id="WP_119738604.1">
    <property type="nucleotide sequence ID" value="NZ_QYUN01000002.1"/>
</dbReference>
<dbReference type="InterPro" id="IPR037108">
    <property type="entry name" value="TM1727-like_C_sf"/>
</dbReference>
<dbReference type="Gene3D" id="1.10.1040.20">
    <property type="entry name" value="ProC-like, C-terminal domain"/>
    <property type="match status" value="1"/>
</dbReference>
<accession>A0A418X196</accession>
<proteinExistence type="predicted"/>
<evidence type="ECO:0000259" key="1">
    <source>
        <dbReference type="Pfam" id="PF10727"/>
    </source>
</evidence>
<dbReference type="OrthoDB" id="8650434at2"/>
<name>A0A418X196_9BURK</name>
<feature type="domain" description="Putative oxidoreductase/dehydrogenase Rossmann-like" evidence="1">
    <location>
        <begin position="3"/>
        <end position="120"/>
    </location>
</feature>
<gene>
    <name evidence="3" type="ORF">D3870_09535</name>
</gene>
<dbReference type="Pfam" id="PF10728">
    <property type="entry name" value="DUF2520"/>
    <property type="match status" value="1"/>
</dbReference>
<protein>
    <submittedName>
        <fullName evidence="3">DUF2520 domain-containing protein</fullName>
    </submittedName>
</protein>
<dbReference type="AlphaFoldDB" id="A0A418X196"/>
<evidence type="ECO:0000259" key="2">
    <source>
        <dbReference type="Pfam" id="PF10728"/>
    </source>
</evidence>